<dbReference type="GO" id="GO:0016787">
    <property type="term" value="F:hydrolase activity"/>
    <property type="evidence" value="ECO:0007669"/>
    <property type="project" value="UniProtKB-KW"/>
</dbReference>
<dbReference type="InterPro" id="IPR011234">
    <property type="entry name" value="Fumarylacetoacetase-like_C"/>
</dbReference>
<feature type="domain" description="Fumarylacetoacetase N-terminal" evidence="2">
    <location>
        <begin position="1"/>
        <end position="78"/>
    </location>
</feature>
<dbReference type="PANTHER" id="PTHR43211:SF1">
    <property type="entry name" value="BLL6422 PROTEIN"/>
    <property type="match status" value="1"/>
</dbReference>
<protein>
    <submittedName>
        <fullName evidence="3">Fumarylacetoacetate hydrolase</fullName>
    </submittedName>
</protein>
<reference evidence="3 4" key="1">
    <citation type="submission" date="2018-09" db="EMBL/GenBank/DDBJ databases">
        <title>Draft genome of Simplicispira sp. NY-02.</title>
        <authorList>
            <person name="Im W.T."/>
        </authorList>
    </citation>
    <scope>NUCLEOTIDE SEQUENCE [LARGE SCALE GENOMIC DNA]</scope>
    <source>
        <strain evidence="3 4">NY-02</strain>
    </source>
</reference>
<dbReference type="InterPro" id="IPR036663">
    <property type="entry name" value="Fumarylacetoacetase_C_sf"/>
</dbReference>
<feature type="domain" description="Fumarylacetoacetase-like C-terminal" evidence="1">
    <location>
        <begin position="99"/>
        <end position="319"/>
    </location>
</feature>
<proteinExistence type="predicted"/>
<dbReference type="Gene3D" id="3.90.850.10">
    <property type="entry name" value="Fumarylacetoacetase-like, C-terminal domain"/>
    <property type="match status" value="1"/>
</dbReference>
<dbReference type="PANTHER" id="PTHR43211">
    <property type="entry name" value="FUMARYLACETOACETATE HYDROLASE"/>
    <property type="match status" value="1"/>
</dbReference>
<dbReference type="SUPFAM" id="SSF56529">
    <property type="entry name" value="FAH"/>
    <property type="match status" value="1"/>
</dbReference>
<dbReference type="RefSeq" id="WP_119110088.1">
    <property type="nucleotide sequence ID" value="NZ_QXJC01000007.1"/>
</dbReference>
<evidence type="ECO:0000313" key="3">
    <source>
        <dbReference type="EMBL" id="RID97420.1"/>
    </source>
</evidence>
<evidence type="ECO:0000259" key="1">
    <source>
        <dbReference type="Pfam" id="PF01557"/>
    </source>
</evidence>
<name>A0A398CAQ5_9BURK</name>
<evidence type="ECO:0000259" key="2">
    <source>
        <dbReference type="Pfam" id="PF18288"/>
    </source>
</evidence>
<keyword evidence="3" id="KW-0378">Hydrolase</keyword>
<dbReference type="Pfam" id="PF01557">
    <property type="entry name" value="FAA_hydrolase"/>
    <property type="match status" value="1"/>
</dbReference>
<accession>A0A398CAQ5</accession>
<sequence>MKLATLQDGSRDGQLVVVSRDLASAHYATGIANRLQQVLDDWGFFAPQLQDLYDALNAGRARHPFAFDPQQCLAPLPRAFQCLEAVSPLPDGPVAPAAAPVLQQLAGDALAGACHPLPASAVGMELDFGAGLAVVTGALAAASTSGQALDAVRLLMLSNSVALRAIEPAERAAGAGAQHSRPATAFSPVAVTLDELGTAWDQGRLRLTVQSALNGRKLGLCDAAAGMAWSFGELMAHAARTRALGAGSIVCSGPLRAAPGGKEAPNASSACASLLDRRHWEAQRGGQTSTGFLQLGDQIRIDLKGPDGRSLCGAIEQTVGERPPSQQE</sequence>
<dbReference type="Pfam" id="PF18288">
    <property type="entry name" value="FAA_hydro_N_2"/>
    <property type="match status" value="1"/>
</dbReference>
<dbReference type="Proteomes" id="UP000266302">
    <property type="component" value="Unassembled WGS sequence"/>
</dbReference>
<keyword evidence="4" id="KW-1185">Reference proteome</keyword>
<comment type="caution">
    <text evidence="3">The sequence shown here is derived from an EMBL/GenBank/DDBJ whole genome shotgun (WGS) entry which is preliminary data.</text>
</comment>
<dbReference type="InterPro" id="IPR041072">
    <property type="entry name" value="FAA_hydro_N"/>
</dbReference>
<evidence type="ECO:0000313" key="4">
    <source>
        <dbReference type="Proteomes" id="UP000266302"/>
    </source>
</evidence>
<dbReference type="AlphaFoldDB" id="A0A398CAQ5"/>
<organism evidence="3 4">
    <name type="scientific">Simplicispira hankyongi</name>
    <dbReference type="NCBI Taxonomy" id="2315688"/>
    <lineage>
        <taxon>Bacteria</taxon>
        <taxon>Pseudomonadati</taxon>
        <taxon>Pseudomonadota</taxon>
        <taxon>Betaproteobacteria</taxon>
        <taxon>Burkholderiales</taxon>
        <taxon>Comamonadaceae</taxon>
        <taxon>Simplicispira</taxon>
    </lineage>
</organism>
<dbReference type="OrthoDB" id="9775905at2"/>
<dbReference type="EMBL" id="QXJC01000007">
    <property type="protein sequence ID" value="RID97420.1"/>
    <property type="molecule type" value="Genomic_DNA"/>
</dbReference>
<gene>
    <name evidence="3" type="ORF">D3F03_14245</name>
</gene>